<dbReference type="EMBL" id="CP121194">
    <property type="protein sequence ID" value="XBH11259.1"/>
    <property type="molecule type" value="Genomic_DNA"/>
</dbReference>
<evidence type="ECO:0000256" key="3">
    <source>
        <dbReference type="ARBA" id="ARBA00022533"/>
    </source>
</evidence>
<dbReference type="PANTHER" id="PTHR42655">
    <property type="entry name" value="GLYCOGEN PHOSPHORYLASE"/>
    <property type="match status" value="1"/>
</dbReference>
<dbReference type="PANTHER" id="PTHR42655:SF1">
    <property type="entry name" value="GLYCOGEN PHOSPHORYLASE"/>
    <property type="match status" value="1"/>
</dbReference>
<dbReference type="GO" id="GO:0008184">
    <property type="term" value="F:glycogen phosphorylase activity"/>
    <property type="evidence" value="ECO:0007669"/>
    <property type="project" value="InterPro"/>
</dbReference>
<comment type="catalytic activity">
    <reaction evidence="1">
        <text>[(1-&gt;4)-alpha-D-glucosyl](n) + phosphate = [(1-&gt;4)-alpha-D-glucosyl](n-1) + alpha-D-glucose 1-phosphate</text>
        <dbReference type="Rhea" id="RHEA:41732"/>
        <dbReference type="Rhea" id="RHEA-COMP:9584"/>
        <dbReference type="Rhea" id="RHEA-COMP:9586"/>
        <dbReference type="ChEBI" id="CHEBI:15444"/>
        <dbReference type="ChEBI" id="CHEBI:43474"/>
        <dbReference type="ChEBI" id="CHEBI:58601"/>
        <dbReference type="EC" id="2.4.1.1"/>
    </reaction>
</comment>
<dbReference type="Gene3D" id="3.40.50.2000">
    <property type="entry name" value="Glycogen Phosphorylase B"/>
    <property type="match status" value="3"/>
</dbReference>
<dbReference type="InterPro" id="IPR011834">
    <property type="entry name" value="Agluc_phsphrylas"/>
</dbReference>
<dbReference type="NCBIfam" id="TIGR02094">
    <property type="entry name" value="more_P_ylases"/>
    <property type="match status" value="1"/>
</dbReference>
<dbReference type="EMBL" id="CP121195">
    <property type="protein sequence ID" value="XBH14689.1"/>
    <property type="molecule type" value="Genomic_DNA"/>
</dbReference>
<dbReference type="AlphaFoldDB" id="A0AAU7DA35"/>
<dbReference type="GO" id="GO:0005975">
    <property type="term" value="P:carbohydrate metabolic process"/>
    <property type="evidence" value="ECO:0007669"/>
    <property type="project" value="InterPro"/>
</dbReference>
<evidence type="ECO:0000256" key="2">
    <source>
        <dbReference type="ARBA" id="ARBA00006047"/>
    </source>
</evidence>
<reference evidence="7" key="1">
    <citation type="submission" date="2023-03" db="EMBL/GenBank/DDBJ databases">
        <title>Edaphobacter sp.</title>
        <authorList>
            <person name="Huber K.J."/>
            <person name="Papendorf J."/>
            <person name="Pilke C."/>
            <person name="Bunk B."/>
            <person name="Sproeer C."/>
            <person name="Pester M."/>
        </authorList>
    </citation>
    <scope>NUCLEOTIDE SEQUENCE</scope>
    <source>
        <strain evidence="6">DSM 109919</strain>
        <strain evidence="7">DSM 109920</strain>
    </source>
</reference>
<feature type="domain" description="DUF3417" evidence="5">
    <location>
        <begin position="15"/>
        <end position="119"/>
    </location>
</feature>
<accession>A0AAU7DA35</accession>
<keyword evidence="4" id="KW-0663">Pyridoxal phosphate</keyword>
<gene>
    <name evidence="7" type="primary">glgP</name>
    <name evidence="6" type="ORF">P4G45_05895</name>
    <name evidence="7" type="ORF">P8936_05870</name>
</gene>
<dbReference type="SUPFAM" id="SSF53756">
    <property type="entry name" value="UDP-Glycosyltransferase/glycogen phosphorylase"/>
    <property type="match status" value="1"/>
</dbReference>
<keyword evidence="3" id="KW-0021">Allosteric enzyme</keyword>
<organism evidence="7">
    <name type="scientific">Edaphobacter paludis</name>
    <dbReference type="NCBI Taxonomy" id="3035702"/>
    <lineage>
        <taxon>Bacteria</taxon>
        <taxon>Pseudomonadati</taxon>
        <taxon>Acidobacteriota</taxon>
        <taxon>Terriglobia</taxon>
        <taxon>Terriglobales</taxon>
        <taxon>Acidobacteriaceae</taxon>
        <taxon>Edaphobacter</taxon>
    </lineage>
</organism>
<evidence type="ECO:0000313" key="6">
    <source>
        <dbReference type="EMBL" id="XBH11259.1"/>
    </source>
</evidence>
<evidence type="ECO:0000313" key="7">
    <source>
        <dbReference type="EMBL" id="XBH14689.1"/>
    </source>
</evidence>
<proteinExistence type="inferred from homology"/>
<dbReference type="InterPro" id="IPR000811">
    <property type="entry name" value="Glyco_trans_35"/>
</dbReference>
<dbReference type="GO" id="GO:0030170">
    <property type="term" value="F:pyridoxal phosphate binding"/>
    <property type="evidence" value="ECO:0007669"/>
    <property type="project" value="InterPro"/>
</dbReference>
<dbReference type="InterPro" id="IPR024517">
    <property type="entry name" value="Glycogen_phosphorylase_DUF3417"/>
</dbReference>
<protein>
    <submittedName>
        <fullName evidence="7">Alpha-glucan family phosphorylase</fullName>
    </submittedName>
</protein>
<evidence type="ECO:0000256" key="4">
    <source>
        <dbReference type="PIRSR" id="PIRSR000460-1"/>
    </source>
</evidence>
<dbReference type="KEGG" id="epl:P4G45_05895"/>
<sequence length="837" mass="94681">MNDPKAVTGWSKIEGLDALAELALNLHWSWNHAADNLWKYLDPELWEATQNPWVVLQTVSREKIRAALTTLEFRQHLDDLLSTNYQSYKSDAWFQKKHPGFSLTAVAYFSMEFMLTEALPIYSGGLGNVAGDQMKAASDLGVPVIGIGLLYGQGYFRQNFDAEGRQQVLYPVNDPGQLPIRPLRQPDGEWLRLQIQLPGSKIWIRCWEASIGRTKLYLLDSNDFANTAAYRGITSELYGGDAEMRLKQEIVLGIGGWRLLRALGIQPEVCHLNEGHAAFAILERTRCYMEDHATSFHLALMVTRVGNIFTTHTAVDAGFDRFNPELVRKYLSRYAKEELALPLEDLLALGRQNATDISECFNMAYLALRGSGQINGVSKLHGQVSRQIFQSLFPRWPQEEVPIGSVTNGIHVPTWDSAAADTLWTTACGKKRWRGDRPVEDDIRQLTDAQLWQLRTASRKALIDRISVRYERQLASEGKRQLVATKIFDDNVMTIGFARRFATYKRPNLLLHNPERLIRLLSNPGRPLQLILAGKAHPQDFPGQALIEQWNNFIKHSEVGAHVLFLSDYDMLLAQEIVQGIDLWINTPERPWEACGTSGMKVLVNGGLNLSELDGWWAEAYSPEVGWAIGDGREHGGDPALDAVEAETLYGLLEEVIVPEFYDRNDKGMPSQWLGRIRESMARLTPRFSAGRAVREYTDHYYLPAAIGFRERASDNSKLGIDLLRWQKKIAEKWSNMRFGTMDSETHDNQHFFRIQVFLGDLDPHELRVELYANAAQGSVPVREVMTACEGCSDPNSQIYLAKVSAARPASDFTPRVIPYHANAFVPLETERILWGR</sequence>
<dbReference type="InterPro" id="IPR052182">
    <property type="entry name" value="Glycogen/Maltodextrin_Phosph"/>
</dbReference>
<feature type="modified residue" description="N6-(pyridoxal phosphate)lysine" evidence="4">
    <location>
        <position position="601"/>
    </location>
</feature>
<dbReference type="RefSeq" id="WP_348268747.1">
    <property type="nucleotide sequence ID" value="NZ_CP121194.1"/>
</dbReference>
<evidence type="ECO:0000256" key="1">
    <source>
        <dbReference type="ARBA" id="ARBA00001275"/>
    </source>
</evidence>
<name>A0AAU7DA35_9BACT</name>
<dbReference type="Pfam" id="PF11897">
    <property type="entry name" value="DUF3417"/>
    <property type="match status" value="1"/>
</dbReference>
<accession>A0AAU7D1U0</accession>
<dbReference type="Pfam" id="PF00343">
    <property type="entry name" value="Phosphorylase"/>
    <property type="match status" value="1"/>
</dbReference>
<comment type="similarity">
    <text evidence="2">Belongs to the glycogen phosphorylase family.</text>
</comment>
<dbReference type="PIRSF" id="PIRSF000460">
    <property type="entry name" value="Pprylas_GlgP"/>
    <property type="match status" value="1"/>
</dbReference>
<evidence type="ECO:0000259" key="5">
    <source>
        <dbReference type="Pfam" id="PF11897"/>
    </source>
</evidence>